<organism evidence="1">
    <name type="scientific">Sesamum radiatum</name>
    <name type="common">Black benniseed</name>
    <dbReference type="NCBI Taxonomy" id="300843"/>
    <lineage>
        <taxon>Eukaryota</taxon>
        <taxon>Viridiplantae</taxon>
        <taxon>Streptophyta</taxon>
        <taxon>Embryophyta</taxon>
        <taxon>Tracheophyta</taxon>
        <taxon>Spermatophyta</taxon>
        <taxon>Magnoliopsida</taxon>
        <taxon>eudicotyledons</taxon>
        <taxon>Gunneridae</taxon>
        <taxon>Pentapetalae</taxon>
        <taxon>asterids</taxon>
        <taxon>lamiids</taxon>
        <taxon>Lamiales</taxon>
        <taxon>Pedaliaceae</taxon>
        <taxon>Sesamum</taxon>
    </lineage>
</organism>
<reference evidence="1" key="1">
    <citation type="submission" date="2020-06" db="EMBL/GenBank/DDBJ databases">
        <authorList>
            <person name="Li T."/>
            <person name="Hu X."/>
            <person name="Zhang T."/>
            <person name="Song X."/>
            <person name="Zhang H."/>
            <person name="Dai N."/>
            <person name="Sheng W."/>
            <person name="Hou X."/>
            <person name="Wei L."/>
        </authorList>
    </citation>
    <scope>NUCLEOTIDE SEQUENCE</scope>
    <source>
        <strain evidence="1">G02</strain>
        <tissue evidence="1">Leaf</tissue>
    </source>
</reference>
<comment type="caution">
    <text evidence="1">The sequence shown here is derived from an EMBL/GenBank/DDBJ whole genome shotgun (WGS) entry which is preliminary data.</text>
</comment>
<dbReference type="EMBL" id="JACGWJ010000008">
    <property type="protein sequence ID" value="KAL0403934.1"/>
    <property type="molecule type" value="Genomic_DNA"/>
</dbReference>
<evidence type="ECO:0000313" key="1">
    <source>
        <dbReference type="EMBL" id="KAL0403934.1"/>
    </source>
</evidence>
<name>A0AAW2TH09_SESRA</name>
<sequence length="73" mass="8226">MWVRSVKAQTVSFAMVDQSGISSRLDAMEKRLRRIEELVGRSEQPPVVGLFQQIAALQDAVVILKITMKEELP</sequence>
<protein>
    <submittedName>
        <fullName evidence="1">Uncharacterized protein</fullName>
    </submittedName>
</protein>
<accession>A0AAW2TH09</accession>
<dbReference type="AlphaFoldDB" id="A0AAW2TH09"/>
<reference evidence="1" key="2">
    <citation type="journal article" date="2024" name="Plant">
        <title>Genomic evolution and insights into agronomic trait innovations of Sesamum species.</title>
        <authorList>
            <person name="Miao H."/>
            <person name="Wang L."/>
            <person name="Qu L."/>
            <person name="Liu H."/>
            <person name="Sun Y."/>
            <person name="Le M."/>
            <person name="Wang Q."/>
            <person name="Wei S."/>
            <person name="Zheng Y."/>
            <person name="Lin W."/>
            <person name="Duan Y."/>
            <person name="Cao H."/>
            <person name="Xiong S."/>
            <person name="Wang X."/>
            <person name="Wei L."/>
            <person name="Li C."/>
            <person name="Ma Q."/>
            <person name="Ju M."/>
            <person name="Zhao R."/>
            <person name="Li G."/>
            <person name="Mu C."/>
            <person name="Tian Q."/>
            <person name="Mei H."/>
            <person name="Zhang T."/>
            <person name="Gao T."/>
            <person name="Zhang H."/>
        </authorList>
    </citation>
    <scope>NUCLEOTIDE SEQUENCE</scope>
    <source>
        <strain evidence="1">G02</strain>
    </source>
</reference>
<proteinExistence type="predicted"/>
<gene>
    <name evidence="1" type="ORF">Sradi_2034200</name>
</gene>